<evidence type="ECO:0000256" key="1">
    <source>
        <dbReference type="SAM" id="MobiDB-lite"/>
    </source>
</evidence>
<organism evidence="2 3">
    <name type="scientific">Nepenthes gracilis</name>
    <name type="common">Slender pitcher plant</name>
    <dbReference type="NCBI Taxonomy" id="150966"/>
    <lineage>
        <taxon>Eukaryota</taxon>
        <taxon>Viridiplantae</taxon>
        <taxon>Streptophyta</taxon>
        <taxon>Embryophyta</taxon>
        <taxon>Tracheophyta</taxon>
        <taxon>Spermatophyta</taxon>
        <taxon>Magnoliopsida</taxon>
        <taxon>eudicotyledons</taxon>
        <taxon>Gunneridae</taxon>
        <taxon>Pentapetalae</taxon>
        <taxon>Caryophyllales</taxon>
        <taxon>Nepenthaceae</taxon>
        <taxon>Nepenthes</taxon>
    </lineage>
</organism>
<keyword evidence="3" id="KW-1185">Reference proteome</keyword>
<dbReference type="EMBL" id="BSYO01000002">
    <property type="protein sequence ID" value="GMH00827.1"/>
    <property type="molecule type" value="Genomic_DNA"/>
</dbReference>
<evidence type="ECO:0000313" key="3">
    <source>
        <dbReference type="Proteomes" id="UP001279734"/>
    </source>
</evidence>
<reference evidence="2" key="1">
    <citation type="submission" date="2023-05" db="EMBL/GenBank/DDBJ databases">
        <title>Nepenthes gracilis genome sequencing.</title>
        <authorList>
            <person name="Fukushima K."/>
        </authorList>
    </citation>
    <scope>NUCLEOTIDE SEQUENCE</scope>
    <source>
        <strain evidence="2">SING2019-196</strain>
    </source>
</reference>
<proteinExistence type="predicted"/>
<accession>A0AAD3RX35</accession>
<feature type="region of interest" description="Disordered" evidence="1">
    <location>
        <begin position="1"/>
        <end position="23"/>
    </location>
</feature>
<comment type="caution">
    <text evidence="2">The sequence shown here is derived from an EMBL/GenBank/DDBJ whole genome shotgun (WGS) entry which is preliminary data.</text>
</comment>
<protein>
    <submittedName>
        <fullName evidence="2">Uncharacterized protein</fullName>
    </submittedName>
</protein>
<sequence length="149" mass="16816">MAISTSSKGGGIPERALEREGNRMLYAKDTVPKAYQKNKKIRKSKREIATIHQRYFFIIVLSTPVREEDLNPLTSDPTRRRKEKATGFSHTSLNDGRPQKRFKDSSKSNDAGVIPIGNYPISSISWQMPFLTMIGPMKHLSPKPSEPSD</sequence>
<evidence type="ECO:0000313" key="2">
    <source>
        <dbReference type="EMBL" id="GMH00827.1"/>
    </source>
</evidence>
<dbReference type="Proteomes" id="UP001279734">
    <property type="component" value="Unassembled WGS sequence"/>
</dbReference>
<feature type="compositionally biased region" description="Basic and acidic residues" evidence="1">
    <location>
        <begin position="97"/>
        <end position="107"/>
    </location>
</feature>
<name>A0AAD3RX35_NEPGR</name>
<dbReference type="AlphaFoldDB" id="A0AAD3RX35"/>
<gene>
    <name evidence="2" type="ORF">Nepgr_002666</name>
</gene>
<feature type="region of interest" description="Disordered" evidence="1">
    <location>
        <begin position="68"/>
        <end position="109"/>
    </location>
</feature>